<evidence type="ECO:0000259" key="2">
    <source>
        <dbReference type="Pfam" id="PF05223"/>
    </source>
</evidence>
<evidence type="ECO:0000313" key="3">
    <source>
        <dbReference type="EMBL" id="MEA5363629.1"/>
    </source>
</evidence>
<dbReference type="RefSeq" id="WP_323331377.1">
    <property type="nucleotide sequence ID" value="NZ_JAYFSI010000007.1"/>
</dbReference>
<evidence type="ECO:0000259" key="1">
    <source>
        <dbReference type="Pfam" id="PF00905"/>
    </source>
</evidence>
<dbReference type="PANTHER" id="PTHR30627:SF24">
    <property type="entry name" value="PENICILLIN-BINDING PROTEIN 4B"/>
    <property type="match status" value="1"/>
</dbReference>
<dbReference type="EMBL" id="JAYFSI010000007">
    <property type="protein sequence ID" value="MEA5363629.1"/>
    <property type="molecule type" value="Genomic_DNA"/>
</dbReference>
<feature type="domain" description="NTF2-like N-terminal transpeptidase" evidence="2">
    <location>
        <begin position="53"/>
        <end position="163"/>
    </location>
</feature>
<dbReference type="PANTHER" id="PTHR30627">
    <property type="entry name" value="PEPTIDOGLYCAN D,D-TRANSPEPTIDASE"/>
    <property type="match status" value="1"/>
</dbReference>
<dbReference type="InterPro" id="IPR001460">
    <property type="entry name" value="PCN-bd_Tpept"/>
</dbReference>
<protein>
    <submittedName>
        <fullName evidence="3">Penicillin-binding transpeptidase domain-containing protein</fullName>
    </submittedName>
</protein>
<organism evidence="3 4">
    <name type="scientific">Amycolatopsis heterodermiae</name>
    <dbReference type="NCBI Taxonomy" id="3110235"/>
    <lineage>
        <taxon>Bacteria</taxon>
        <taxon>Bacillati</taxon>
        <taxon>Actinomycetota</taxon>
        <taxon>Actinomycetes</taxon>
        <taxon>Pseudonocardiales</taxon>
        <taxon>Pseudonocardiaceae</taxon>
        <taxon>Amycolatopsis</taxon>
    </lineage>
</organism>
<gene>
    <name evidence="3" type="ORF">VA596_29135</name>
</gene>
<accession>A0ABU5RCX1</accession>
<comment type="caution">
    <text evidence="3">The sequence shown here is derived from an EMBL/GenBank/DDBJ whole genome shotgun (WGS) entry which is preliminary data.</text>
</comment>
<dbReference type="Pfam" id="PF05223">
    <property type="entry name" value="MecA_N"/>
    <property type="match status" value="1"/>
</dbReference>
<dbReference type="Proteomes" id="UP001304298">
    <property type="component" value="Unassembled WGS sequence"/>
</dbReference>
<dbReference type="InterPro" id="IPR050515">
    <property type="entry name" value="Beta-lactam/transpept"/>
</dbReference>
<dbReference type="Gene3D" id="3.40.710.10">
    <property type="entry name" value="DD-peptidase/beta-lactamase superfamily"/>
    <property type="match status" value="1"/>
</dbReference>
<sequence>MSPGRKRGILIGGALAVVAVVVAAFFLLNGGSAPEAAAGSGETAVESPGAADPNSAITEYLQDVAENNPDAAARLTDDNAAAAVALRDARNTLQPSTVAAKLTVLQPTPAGAKQTSGTYHLSWTLKEHQVWSYDAPFTLAQAGGKWLVHWAPTLLHPKLEAGQRLAISTAAQDSTAVADRDGKPLLISGAGGLHPADGNPAPLLRSALTGQVTAAAGTGFAVVRTDTSGKNLETLFGKASDEGAKPLTSSLSLGAQKSAQAAVDGYSGSAMLVALDSGSGDILAVAQNSAAGLSPKALNGLYEPGSSFKIATSVAAIQQSGLNAGSPVDCPGVATIGTRTVKNEGFELGATNLQTAFARSCNTTFGQLALNLPADGLVKAANELGLNADYEIPGLKTELGKVEPAASKDEQVEDGFGQGRIQASALGGAMMAATVASGKAITPKLWHDLDTVVVKGYSPPPTSVLGEVRKMMRAVVTSGTGKAAAGAGSVFGKTGTAQFGDGQQATGWFVGYRGNVAFAVVLENSNDSGPAVQLAAKFLKGV</sequence>
<evidence type="ECO:0000313" key="4">
    <source>
        <dbReference type="Proteomes" id="UP001304298"/>
    </source>
</evidence>
<reference evidence="3 4" key="1">
    <citation type="submission" date="2023-12" db="EMBL/GenBank/DDBJ databases">
        <title>Amycolatopsis sp. V23-08.</title>
        <authorList>
            <person name="Somphong A."/>
        </authorList>
    </citation>
    <scope>NUCLEOTIDE SEQUENCE [LARGE SCALE GENOMIC DNA]</scope>
    <source>
        <strain evidence="3 4">V23-08</strain>
    </source>
</reference>
<dbReference type="InterPro" id="IPR012338">
    <property type="entry name" value="Beta-lactam/transpept-like"/>
</dbReference>
<keyword evidence="4" id="KW-1185">Reference proteome</keyword>
<feature type="domain" description="Penicillin-binding protein transpeptidase" evidence="1">
    <location>
        <begin position="271"/>
        <end position="532"/>
    </location>
</feature>
<name>A0ABU5RCX1_9PSEU</name>
<dbReference type="InterPro" id="IPR007887">
    <property type="entry name" value="MecA_N"/>
</dbReference>
<dbReference type="SUPFAM" id="SSF56601">
    <property type="entry name" value="beta-lactamase/transpeptidase-like"/>
    <property type="match status" value="1"/>
</dbReference>
<dbReference type="Pfam" id="PF00905">
    <property type="entry name" value="Transpeptidase"/>
    <property type="match status" value="1"/>
</dbReference>
<proteinExistence type="predicted"/>